<dbReference type="EMBL" id="CP015772">
    <property type="protein sequence ID" value="ANH80674.1"/>
    <property type="molecule type" value="Genomic_DNA"/>
</dbReference>
<dbReference type="InterPro" id="IPR036291">
    <property type="entry name" value="NAD(P)-bd_dom_sf"/>
</dbReference>
<dbReference type="SUPFAM" id="SSF51735">
    <property type="entry name" value="NAD(P)-binding Rossmann-fold domains"/>
    <property type="match status" value="1"/>
</dbReference>
<dbReference type="PANTHER" id="PTHR42879">
    <property type="entry name" value="3-OXOACYL-(ACYL-CARRIER-PROTEIN) REDUCTASE"/>
    <property type="match status" value="1"/>
</dbReference>
<accession>A0A1A9I273</accession>
<reference evidence="2 3" key="1">
    <citation type="submission" date="2016-05" db="EMBL/GenBank/DDBJ databases">
        <title>Niabella ginsenosidivorans BS26 whole genome sequencing.</title>
        <authorList>
            <person name="Im W.T."/>
            <person name="Siddiqi M.Z."/>
        </authorList>
    </citation>
    <scope>NUCLEOTIDE SEQUENCE [LARGE SCALE GENOMIC DNA]</scope>
    <source>
        <strain evidence="2 3">BS26</strain>
    </source>
</reference>
<dbReference type="Pfam" id="PF13561">
    <property type="entry name" value="adh_short_C2"/>
    <property type="match status" value="1"/>
</dbReference>
<keyword evidence="3" id="KW-1185">Reference proteome</keyword>
<dbReference type="PRINTS" id="PR00081">
    <property type="entry name" value="GDHRDH"/>
</dbReference>
<evidence type="ECO:0000313" key="3">
    <source>
        <dbReference type="Proteomes" id="UP000077667"/>
    </source>
</evidence>
<dbReference type="CDD" id="cd05344">
    <property type="entry name" value="BKR_like_SDR_like"/>
    <property type="match status" value="1"/>
</dbReference>
<evidence type="ECO:0000256" key="1">
    <source>
        <dbReference type="ARBA" id="ARBA00006484"/>
    </source>
</evidence>
<dbReference type="PANTHER" id="PTHR42879:SF6">
    <property type="entry name" value="NADPH-DEPENDENT REDUCTASE BACG"/>
    <property type="match status" value="1"/>
</dbReference>
<dbReference type="AlphaFoldDB" id="A0A1A9I273"/>
<sequence>MLLSLHNKKALVGASSNGLGKAIALQLAASGATVTLLARNEAALKQVLAQLPVPDDQQHQYLVTDFSDIDSFKKKIDDYFSSNQADILVNNTSGPAPGTALDKKDEDYVAAFNLLFRTVQYTTEKALPNMIANNFGRIINLTSRSVKEPIEALALSNTIRSAVVTWGKTLSTQVAPYNITVNNILTGNFETDRIIELYEREAAARHLSLEAYKKEALNTIPMKRLGQPEEMGYLVTFLASQQAAYITGTSIAIDGGLIKSV</sequence>
<dbReference type="STRING" id="1176587.A8C56_06505"/>
<gene>
    <name evidence="2" type="ORF">A8C56_06505</name>
</gene>
<dbReference type="InterPro" id="IPR002347">
    <property type="entry name" value="SDR_fam"/>
</dbReference>
<dbReference type="KEGG" id="nia:A8C56_06505"/>
<protein>
    <submittedName>
        <fullName evidence="2">Short-chain dehydrogenase</fullName>
    </submittedName>
</protein>
<dbReference type="Proteomes" id="UP000077667">
    <property type="component" value="Chromosome"/>
</dbReference>
<organism evidence="2 3">
    <name type="scientific">Niabella ginsenosidivorans</name>
    <dbReference type="NCBI Taxonomy" id="1176587"/>
    <lineage>
        <taxon>Bacteria</taxon>
        <taxon>Pseudomonadati</taxon>
        <taxon>Bacteroidota</taxon>
        <taxon>Chitinophagia</taxon>
        <taxon>Chitinophagales</taxon>
        <taxon>Chitinophagaceae</taxon>
        <taxon>Niabella</taxon>
    </lineage>
</organism>
<evidence type="ECO:0000313" key="2">
    <source>
        <dbReference type="EMBL" id="ANH80674.1"/>
    </source>
</evidence>
<dbReference type="InterPro" id="IPR050259">
    <property type="entry name" value="SDR"/>
</dbReference>
<dbReference type="OrthoDB" id="9804774at2"/>
<name>A0A1A9I273_9BACT</name>
<dbReference type="RefSeq" id="WP_067753561.1">
    <property type="nucleotide sequence ID" value="NZ_CP015772.1"/>
</dbReference>
<proteinExistence type="inferred from homology"/>
<comment type="similarity">
    <text evidence="1">Belongs to the short-chain dehydrogenases/reductases (SDR) family.</text>
</comment>
<dbReference type="Gene3D" id="3.40.50.720">
    <property type="entry name" value="NAD(P)-binding Rossmann-like Domain"/>
    <property type="match status" value="1"/>
</dbReference>